<dbReference type="AlphaFoldDB" id="B8AMM5"/>
<evidence type="ECO:0000313" key="2">
    <source>
        <dbReference type="EMBL" id="EEC75769.1"/>
    </source>
</evidence>
<dbReference type="SUPFAM" id="SSF52047">
    <property type="entry name" value="RNI-like"/>
    <property type="match status" value="1"/>
</dbReference>
<evidence type="ECO:0000256" key="1">
    <source>
        <dbReference type="SAM" id="MobiDB-lite"/>
    </source>
</evidence>
<dbReference type="OMA" id="QDNGADW"/>
<dbReference type="InterPro" id="IPR032675">
    <property type="entry name" value="LRR_dom_sf"/>
</dbReference>
<dbReference type="Gene3D" id="3.80.10.10">
    <property type="entry name" value="Ribonuclease Inhibitor"/>
    <property type="match status" value="1"/>
</dbReference>
<gene>
    <name evidence="2" type="ORF">OsI_12674</name>
</gene>
<dbReference type="Gramene" id="BGIOSGA013154-TA">
    <property type="protein sequence ID" value="BGIOSGA013154-PA"/>
    <property type="gene ID" value="BGIOSGA013154"/>
</dbReference>
<organism evidence="2 3">
    <name type="scientific">Oryza sativa subsp. indica</name>
    <name type="common">Rice</name>
    <dbReference type="NCBI Taxonomy" id="39946"/>
    <lineage>
        <taxon>Eukaryota</taxon>
        <taxon>Viridiplantae</taxon>
        <taxon>Streptophyta</taxon>
        <taxon>Embryophyta</taxon>
        <taxon>Tracheophyta</taxon>
        <taxon>Spermatophyta</taxon>
        <taxon>Magnoliopsida</taxon>
        <taxon>Liliopsida</taxon>
        <taxon>Poales</taxon>
        <taxon>Poaceae</taxon>
        <taxon>BOP clade</taxon>
        <taxon>Oryzoideae</taxon>
        <taxon>Oryzeae</taxon>
        <taxon>Oryzinae</taxon>
        <taxon>Oryza</taxon>
        <taxon>Oryza sativa</taxon>
    </lineage>
</organism>
<feature type="region of interest" description="Disordered" evidence="1">
    <location>
        <begin position="1"/>
        <end position="33"/>
    </location>
</feature>
<evidence type="ECO:0000313" key="3">
    <source>
        <dbReference type="Proteomes" id="UP000007015"/>
    </source>
</evidence>
<dbReference type="EMBL" id="CM000128">
    <property type="protein sequence ID" value="EEC75769.1"/>
    <property type="molecule type" value="Genomic_DNA"/>
</dbReference>
<reference evidence="2 3" key="1">
    <citation type="journal article" date="2005" name="PLoS Biol.">
        <title>The genomes of Oryza sativa: a history of duplications.</title>
        <authorList>
            <person name="Yu J."/>
            <person name="Wang J."/>
            <person name="Lin W."/>
            <person name="Li S."/>
            <person name="Li H."/>
            <person name="Zhou J."/>
            <person name="Ni P."/>
            <person name="Dong W."/>
            <person name="Hu S."/>
            <person name="Zeng C."/>
            <person name="Zhang J."/>
            <person name="Zhang Y."/>
            <person name="Li R."/>
            <person name="Xu Z."/>
            <person name="Li S."/>
            <person name="Li X."/>
            <person name="Zheng H."/>
            <person name="Cong L."/>
            <person name="Lin L."/>
            <person name="Yin J."/>
            <person name="Geng J."/>
            <person name="Li G."/>
            <person name="Shi J."/>
            <person name="Liu J."/>
            <person name="Lv H."/>
            <person name="Li J."/>
            <person name="Wang J."/>
            <person name="Deng Y."/>
            <person name="Ran L."/>
            <person name="Shi X."/>
            <person name="Wang X."/>
            <person name="Wu Q."/>
            <person name="Li C."/>
            <person name="Ren X."/>
            <person name="Wang J."/>
            <person name="Wang X."/>
            <person name="Li D."/>
            <person name="Liu D."/>
            <person name="Zhang X."/>
            <person name="Ji Z."/>
            <person name="Zhao W."/>
            <person name="Sun Y."/>
            <person name="Zhang Z."/>
            <person name="Bao J."/>
            <person name="Han Y."/>
            <person name="Dong L."/>
            <person name="Ji J."/>
            <person name="Chen P."/>
            <person name="Wu S."/>
            <person name="Liu J."/>
            <person name="Xiao Y."/>
            <person name="Bu D."/>
            <person name="Tan J."/>
            <person name="Yang L."/>
            <person name="Ye C."/>
            <person name="Zhang J."/>
            <person name="Xu J."/>
            <person name="Zhou Y."/>
            <person name="Yu Y."/>
            <person name="Zhang B."/>
            <person name="Zhuang S."/>
            <person name="Wei H."/>
            <person name="Liu B."/>
            <person name="Lei M."/>
            <person name="Yu H."/>
            <person name="Li Y."/>
            <person name="Xu H."/>
            <person name="Wei S."/>
            <person name="He X."/>
            <person name="Fang L."/>
            <person name="Zhang Z."/>
            <person name="Zhang Y."/>
            <person name="Huang X."/>
            <person name="Su Z."/>
            <person name="Tong W."/>
            <person name="Li J."/>
            <person name="Tong Z."/>
            <person name="Li S."/>
            <person name="Ye J."/>
            <person name="Wang L."/>
            <person name="Fang L."/>
            <person name="Lei T."/>
            <person name="Chen C."/>
            <person name="Chen H."/>
            <person name="Xu Z."/>
            <person name="Li H."/>
            <person name="Huang H."/>
            <person name="Zhang F."/>
            <person name="Xu H."/>
            <person name="Li N."/>
            <person name="Zhao C."/>
            <person name="Li S."/>
            <person name="Dong L."/>
            <person name="Huang Y."/>
            <person name="Li L."/>
            <person name="Xi Y."/>
            <person name="Qi Q."/>
            <person name="Li W."/>
            <person name="Zhang B."/>
            <person name="Hu W."/>
            <person name="Zhang Y."/>
            <person name="Tian X."/>
            <person name="Jiao Y."/>
            <person name="Liang X."/>
            <person name="Jin J."/>
            <person name="Gao L."/>
            <person name="Zheng W."/>
            <person name="Hao B."/>
            <person name="Liu S."/>
            <person name="Wang W."/>
            <person name="Yuan L."/>
            <person name="Cao M."/>
            <person name="McDermott J."/>
            <person name="Samudrala R."/>
            <person name="Wang J."/>
            <person name="Wong G.K."/>
            <person name="Yang H."/>
        </authorList>
    </citation>
    <scope>NUCLEOTIDE SEQUENCE [LARGE SCALE GENOMIC DNA]</scope>
    <source>
        <strain evidence="3">cv. 93-11</strain>
    </source>
</reference>
<protein>
    <submittedName>
        <fullName evidence="2">Uncharacterized protein</fullName>
    </submittedName>
</protein>
<dbReference type="Proteomes" id="UP000007015">
    <property type="component" value="Chromosome 3"/>
</dbReference>
<feature type="compositionally biased region" description="Basic and acidic residues" evidence="1">
    <location>
        <begin position="1"/>
        <end position="10"/>
    </location>
</feature>
<accession>B8AMM5</accession>
<dbReference type="HOGENOM" id="CLU_1290826_0_0_1"/>
<proteinExistence type="predicted"/>
<dbReference type="STRING" id="39946.B8AMM5"/>
<name>B8AMM5_ORYSI</name>
<keyword evidence="3" id="KW-1185">Reference proteome</keyword>
<sequence>MARETREMDRMYSPPGPASHGPSGGTATVAGRAKALAQARPKEMLGRAGPARLLNIIPTKIFTEIEGDRVTSSVVDGCGVAGPWDDDSGAWWVPLHTTLHVIVARFPTVSKLALKCDYRAEGVANPTFVLLVDRLDPTLQRLKLRSLRLVTDYGVVVLAVAATSLRKLSIASCTFGAKGIEVVLRSYLQLKELFVNAASHLQDNGADWSSADSK</sequence>